<dbReference type="STRING" id="1343740.M271_44355"/>
<dbReference type="InterPro" id="IPR050766">
    <property type="entry name" value="Bact_Lucif_Oxidored"/>
</dbReference>
<dbReference type="eggNOG" id="COG2141">
    <property type="taxonomic scope" value="Bacteria"/>
</dbReference>
<accession>A0A0A0NSP3</accession>
<feature type="domain" description="Luciferase-like" evidence="3">
    <location>
        <begin position="14"/>
        <end position="339"/>
    </location>
</feature>
<dbReference type="InterPro" id="IPR036661">
    <property type="entry name" value="Luciferase-like_sf"/>
</dbReference>
<protein>
    <submittedName>
        <fullName evidence="4">Luciferase</fullName>
    </submittedName>
</protein>
<sequence>MKFSMIFEAQMADPTREHEQQVLRDCVEQAVFAEEMGFDRIWAVEHHALKWYAHMSAPEIFLTWVAARTQRIRVGHGVVCMPFGFNHPVRVAERAAMLDILSGGRLDLGAGRGGTVQETSLCGVDMDRTKAEVEEALRIIGQVWQKDEFEWHGELLDIEPHPVLPRSLQEPHPPLFMACSRKETLKEAAEFGTGALVMGFAGPKDVADMRRVYDEAIAARTGDRFVSTVVNDHLSALCPTIVLDDRERAERIGLRGQRFFAQSIAHWYGGAGIPDEAVVEGADERAELARAAEQEVAMLHESNIPVNASMREKYHGSHAYGTADDAIEYVRQLIDAGADEIMCLIQMGTVPQDVCMETIRQWGSTVIPHFRR</sequence>
<evidence type="ECO:0000313" key="4">
    <source>
        <dbReference type="EMBL" id="RLV72929.1"/>
    </source>
</evidence>
<gene>
    <name evidence="4" type="ORF">D3C57_150420</name>
</gene>
<reference evidence="4 5" key="1">
    <citation type="journal article" date="2018" name="J. Biol. Chem.">
        <title>Discovery of the actinoplanic acid pathway in Streptomyces rapamycinicus reveals a genetically conserved synergism with rapamycin.</title>
        <authorList>
            <person name="Mrak P."/>
            <person name="Krastel P."/>
            <person name="Pivk Lukancic P."/>
            <person name="Tao J."/>
            <person name="Pistorius D."/>
            <person name="Moore C.M."/>
        </authorList>
    </citation>
    <scope>NUCLEOTIDE SEQUENCE [LARGE SCALE GENOMIC DNA]</scope>
    <source>
        <strain evidence="4 5">NRRL 5491</strain>
    </source>
</reference>
<evidence type="ECO:0000313" key="5">
    <source>
        <dbReference type="Proteomes" id="UP000281594"/>
    </source>
</evidence>
<organism evidence="4 5">
    <name type="scientific">Streptomyces rapamycinicus (strain ATCC 29253 / DSM 41530 / NRRL 5491 / AYB-994)</name>
    <name type="common">Streptomyces hygroscopicus (strain ATCC 29253)</name>
    <dbReference type="NCBI Taxonomy" id="1343740"/>
    <lineage>
        <taxon>Bacteria</taxon>
        <taxon>Bacillati</taxon>
        <taxon>Actinomycetota</taxon>
        <taxon>Actinomycetes</taxon>
        <taxon>Kitasatosporales</taxon>
        <taxon>Streptomycetaceae</taxon>
        <taxon>Streptomyces</taxon>
        <taxon>Streptomyces violaceusniger group</taxon>
    </lineage>
</organism>
<name>A0A0A0NSP3_STRRN</name>
<dbReference type="EMBL" id="QYCY01000004">
    <property type="protein sequence ID" value="RLV72929.1"/>
    <property type="molecule type" value="Genomic_DNA"/>
</dbReference>
<dbReference type="SUPFAM" id="SSF51679">
    <property type="entry name" value="Bacterial luciferase-like"/>
    <property type="match status" value="1"/>
</dbReference>
<dbReference type="Proteomes" id="UP000281594">
    <property type="component" value="Unassembled WGS sequence"/>
</dbReference>
<dbReference type="Pfam" id="PF00296">
    <property type="entry name" value="Bac_luciferase"/>
    <property type="match status" value="1"/>
</dbReference>
<comment type="caution">
    <text evidence="4">The sequence shown here is derived from an EMBL/GenBank/DDBJ whole genome shotgun (WGS) entry which is preliminary data.</text>
</comment>
<proteinExistence type="predicted"/>
<dbReference type="GO" id="GO:0016705">
    <property type="term" value="F:oxidoreductase activity, acting on paired donors, with incorporation or reduction of molecular oxygen"/>
    <property type="evidence" value="ECO:0007669"/>
    <property type="project" value="InterPro"/>
</dbReference>
<dbReference type="InterPro" id="IPR011251">
    <property type="entry name" value="Luciferase-like_dom"/>
</dbReference>
<evidence type="ECO:0000259" key="3">
    <source>
        <dbReference type="Pfam" id="PF00296"/>
    </source>
</evidence>
<dbReference type="KEGG" id="src:M271_44355"/>
<dbReference type="GO" id="GO:0005829">
    <property type="term" value="C:cytosol"/>
    <property type="evidence" value="ECO:0007669"/>
    <property type="project" value="TreeGrafter"/>
</dbReference>
<dbReference type="RefSeq" id="WP_020873720.1">
    <property type="nucleotide sequence ID" value="NC_022785.1"/>
</dbReference>
<dbReference type="PANTHER" id="PTHR30137:SF8">
    <property type="entry name" value="BLR5498 PROTEIN"/>
    <property type="match status" value="1"/>
</dbReference>
<evidence type="ECO:0000256" key="1">
    <source>
        <dbReference type="ARBA" id="ARBA00023002"/>
    </source>
</evidence>
<evidence type="ECO:0000256" key="2">
    <source>
        <dbReference type="ARBA" id="ARBA00023033"/>
    </source>
</evidence>
<keyword evidence="2" id="KW-0503">Monooxygenase</keyword>
<dbReference type="HOGENOM" id="CLU_027853_3_0_11"/>
<dbReference type="PANTHER" id="PTHR30137">
    <property type="entry name" value="LUCIFERASE-LIKE MONOOXYGENASE"/>
    <property type="match status" value="1"/>
</dbReference>
<dbReference type="Gene3D" id="3.20.20.30">
    <property type="entry name" value="Luciferase-like domain"/>
    <property type="match status" value="1"/>
</dbReference>
<dbReference type="AlphaFoldDB" id="A0A0A0NSP3"/>
<keyword evidence="1" id="KW-0560">Oxidoreductase</keyword>
<dbReference type="GO" id="GO:0004497">
    <property type="term" value="F:monooxygenase activity"/>
    <property type="evidence" value="ECO:0007669"/>
    <property type="project" value="UniProtKB-KW"/>
</dbReference>